<dbReference type="Gene3D" id="2.120.10.30">
    <property type="entry name" value="TolB, C-terminal domain"/>
    <property type="match status" value="1"/>
</dbReference>
<gene>
    <name evidence="5" type="ORF">ZHD862_LOCUS36688</name>
</gene>
<dbReference type="AlphaFoldDB" id="A0A815S3P7"/>
<keyword evidence="4" id="KW-0472">Membrane</keyword>
<evidence type="ECO:0000256" key="4">
    <source>
        <dbReference type="SAM" id="Phobius"/>
    </source>
</evidence>
<evidence type="ECO:0000256" key="3">
    <source>
        <dbReference type="SAM" id="MobiDB-lite"/>
    </source>
</evidence>
<dbReference type="SUPFAM" id="SSF63825">
    <property type="entry name" value="YWTD domain"/>
    <property type="match status" value="2"/>
</dbReference>
<dbReference type="InterPro" id="IPR011042">
    <property type="entry name" value="6-blade_b-propeller_TolB-like"/>
</dbReference>
<dbReference type="InterPro" id="IPR001258">
    <property type="entry name" value="NHL_repeat"/>
</dbReference>
<keyword evidence="1" id="KW-0677">Repeat</keyword>
<reference evidence="5" key="1">
    <citation type="submission" date="2021-02" db="EMBL/GenBank/DDBJ databases">
        <authorList>
            <person name="Nowell W R."/>
        </authorList>
    </citation>
    <scope>NUCLEOTIDE SEQUENCE</scope>
</reference>
<feature type="region of interest" description="Disordered" evidence="3">
    <location>
        <begin position="39"/>
        <end position="68"/>
    </location>
</feature>
<name>A0A815S3P7_9BILA</name>
<evidence type="ECO:0000256" key="2">
    <source>
        <dbReference type="PROSITE-ProRule" id="PRU00504"/>
    </source>
</evidence>
<protein>
    <recommendedName>
        <fullName evidence="7">NHL repeat-containing protein</fullName>
    </recommendedName>
</protein>
<dbReference type="PROSITE" id="PS51125">
    <property type="entry name" value="NHL"/>
    <property type="match status" value="1"/>
</dbReference>
<dbReference type="Gene3D" id="2.40.10.500">
    <property type="match status" value="1"/>
</dbReference>
<dbReference type="Pfam" id="PF01436">
    <property type="entry name" value="NHL"/>
    <property type="match status" value="1"/>
</dbReference>
<organism evidence="5 6">
    <name type="scientific">Rotaria sordida</name>
    <dbReference type="NCBI Taxonomy" id="392033"/>
    <lineage>
        <taxon>Eukaryota</taxon>
        <taxon>Metazoa</taxon>
        <taxon>Spiralia</taxon>
        <taxon>Gnathifera</taxon>
        <taxon>Rotifera</taxon>
        <taxon>Eurotatoria</taxon>
        <taxon>Bdelloidea</taxon>
        <taxon>Philodinida</taxon>
        <taxon>Philodinidae</taxon>
        <taxon>Rotaria</taxon>
    </lineage>
</organism>
<dbReference type="Proteomes" id="UP000663864">
    <property type="component" value="Unassembled WGS sequence"/>
</dbReference>
<feature type="repeat" description="NHL" evidence="2">
    <location>
        <begin position="391"/>
        <end position="421"/>
    </location>
</feature>
<evidence type="ECO:0000313" key="5">
    <source>
        <dbReference type="EMBL" id="CAF1483870.1"/>
    </source>
</evidence>
<dbReference type="GO" id="GO:0008270">
    <property type="term" value="F:zinc ion binding"/>
    <property type="evidence" value="ECO:0007669"/>
    <property type="project" value="UniProtKB-KW"/>
</dbReference>
<dbReference type="CDD" id="cd05819">
    <property type="entry name" value="NHL"/>
    <property type="match status" value="1"/>
</dbReference>
<keyword evidence="4" id="KW-1133">Transmembrane helix</keyword>
<keyword evidence="4" id="KW-0812">Transmembrane</keyword>
<proteinExistence type="predicted"/>
<feature type="transmembrane region" description="Helical" evidence="4">
    <location>
        <begin position="133"/>
        <end position="155"/>
    </location>
</feature>
<evidence type="ECO:0000256" key="1">
    <source>
        <dbReference type="ARBA" id="ARBA00022737"/>
    </source>
</evidence>
<evidence type="ECO:0000313" key="6">
    <source>
        <dbReference type="Proteomes" id="UP000663864"/>
    </source>
</evidence>
<evidence type="ECO:0008006" key="7">
    <source>
        <dbReference type="Google" id="ProtNLM"/>
    </source>
</evidence>
<dbReference type="PANTHER" id="PTHR24104:SF25">
    <property type="entry name" value="PROTEIN LIN-41"/>
    <property type="match status" value="1"/>
</dbReference>
<feature type="compositionally biased region" description="Polar residues" evidence="3">
    <location>
        <begin position="39"/>
        <end position="51"/>
    </location>
</feature>
<dbReference type="EMBL" id="CAJNOT010006171">
    <property type="protein sequence ID" value="CAF1483870.1"/>
    <property type="molecule type" value="Genomic_DNA"/>
</dbReference>
<dbReference type="InterPro" id="IPR050952">
    <property type="entry name" value="TRIM-NHL_E3_ligases"/>
</dbReference>
<sequence>MSKITQQISHSALSNVHQYGSEKSFVTDKSISITRLDQMSKNHQHHPSLSQLHEDAWESNGSNKNSTDKEKYIHQLPDHAQNLKLNEPLSTSSKATHHEIKNIWINQKGSINDHHQQKRRKNYKRSCLYRKKYLCICLSTIFLCIAIAIVLAIVLTNLERKNSPLITPALRWNTSGITIVGTGGVPGKTSNLLNVPYGLGFDSSETLYIADHYNNRIQKLITSTSNCVTVAGHFNGTSGITSDRLNQPVGILFDSSDNMYVADRLNHRVQLWVKDATYGITVAGGNTSISLARPSGLAHDPDSGTIYISESSNNRVTSYPSGIVVAAGNGAGYNKNQLNVPYGLTYESVSKSLIISNGNANNIVRWTLGTNSWTHVAGNITGGSGNTSTLLNLPVGSTIDPMGNIYVADATNHRIQFFLAGEPDGKTIAGVTGMSGVNSTLLKLPYWIILDKQLNLYVADTFNHRVQKFLRY</sequence>
<dbReference type="PANTHER" id="PTHR24104">
    <property type="entry name" value="E3 UBIQUITIN-PROTEIN LIGASE NHLRC1-RELATED"/>
    <property type="match status" value="1"/>
</dbReference>
<comment type="caution">
    <text evidence="5">The sequence shown here is derived from an EMBL/GenBank/DDBJ whole genome shotgun (WGS) entry which is preliminary data.</text>
</comment>
<accession>A0A815S3P7</accession>